<gene>
    <name evidence="2" type="ORF">EVOR1521_LOCUS28710</name>
</gene>
<comment type="caution">
    <text evidence="2">The sequence shown here is derived from an EMBL/GenBank/DDBJ whole genome shotgun (WGS) entry which is preliminary data.</text>
</comment>
<dbReference type="EMBL" id="CAUJNA010003649">
    <property type="protein sequence ID" value="CAJ1406857.1"/>
    <property type="molecule type" value="Genomic_DNA"/>
</dbReference>
<reference evidence="2" key="1">
    <citation type="submission" date="2023-08" db="EMBL/GenBank/DDBJ databases">
        <authorList>
            <person name="Chen Y."/>
            <person name="Shah S."/>
            <person name="Dougan E. K."/>
            <person name="Thang M."/>
            <person name="Chan C."/>
        </authorList>
    </citation>
    <scope>NUCLEOTIDE SEQUENCE</scope>
</reference>
<sequence length="162" mass="18563">MAKAEVELQEKAEEPSVEQASELPDPDPQQAEALRLKAFRMVVKDCVEELTEVLDAVPERMWTKWQNKANKDLLTLAEERGSSSTYAFLSKRLGIAKERENHAFMVSQAVWVFLPGEVVPNQATVWEDSPAEQSTVKVQMWDDDSETFREFDKCMVHRMNDS</sequence>
<dbReference type="AlphaFoldDB" id="A0AA36JJQ1"/>
<evidence type="ECO:0000313" key="2">
    <source>
        <dbReference type="EMBL" id="CAJ1406857.1"/>
    </source>
</evidence>
<proteinExistence type="predicted"/>
<evidence type="ECO:0000256" key="1">
    <source>
        <dbReference type="SAM" id="MobiDB-lite"/>
    </source>
</evidence>
<evidence type="ECO:0000313" key="3">
    <source>
        <dbReference type="Proteomes" id="UP001178507"/>
    </source>
</evidence>
<name>A0AA36JJQ1_9DINO</name>
<feature type="compositionally biased region" description="Basic and acidic residues" evidence="1">
    <location>
        <begin position="1"/>
        <end position="14"/>
    </location>
</feature>
<feature type="region of interest" description="Disordered" evidence="1">
    <location>
        <begin position="1"/>
        <end position="29"/>
    </location>
</feature>
<dbReference type="Proteomes" id="UP001178507">
    <property type="component" value="Unassembled WGS sequence"/>
</dbReference>
<protein>
    <submittedName>
        <fullName evidence="2">Uncharacterized protein</fullName>
    </submittedName>
</protein>
<accession>A0AA36JJQ1</accession>
<organism evidence="2 3">
    <name type="scientific">Effrenium voratum</name>
    <dbReference type="NCBI Taxonomy" id="2562239"/>
    <lineage>
        <taxon>Eukaryota</taxon>
        <taxon>Sar</taxon>
        <taxon>Alveolata</taxon>
        <taxon>Dinophyceae</taxon>
        <taxon>Suessiales</taxon>
        <taxon>Symbiodiniaceae</taxon>
        <taxon>Effrenium</taxon>
    </lineage>
</organism>
<keyword evidence="3" id="KW-1185">Reference proteome</keyword>